<evidence type="ECO:0000313" key="1">
    <source>
        <dbReference type="EMBL" id="GIF98320.1"/>
    </source>
</evidence>
<dbReference type="Proteomes" id="UP000659904">
    <property type="component" value="Unassembled WGS sequence"/>
</dbReference>
<accession>A0A8J3NZD8</accession>
<dbReference type="RefSeq" id="WP_120316820.1">
    <property type="nucleotide sequence ID" value="NZ_BONH01000015.1"/>
</dbReference>
<comment type="caution">
    <text evidence="1">The sequence shown here is derived from an EMBL/GenBank/DDBJ whole genome shotgun (WGS) entry which is preliminary data.</text>
</comment>
<keyword evidence="2" id="KW-1185">Reference proteome</keyword>
<sequence length="114" mass="13247">MAYTPPWQHRCDCRCPQHHGYERTTYNEGGCACAITCATQPTTLITEHWNCALFLDSGADLWFVNRLPGGQWDWPNADHVHEHHDFYDASLIIERQLRQTINILKNPLDLRRTA</sequence>
<proteinExistence type="predicted"/>
<gene>
    <name evidence="1" type="ORF">Cci01nite_34140</name>
</gene>
<name>A0A8J3NZD8_9ACTN</name>
<evidence type="ECO:0000313" key="2">
    <source>
        <dbReference type="Proteomes" id="UP000659904"/>
    </source>
</evidence>
<dbReference type="AlphaFoldDB" id="A0A8J3NZD8"/>
<dbReference type="EMBL" id="BONH01000015">
    <property type="protein sequence ID" value="GIF98320.1"/>
    <property type="molecule type" value="Genomic_DNA"/>
</dbReference>
<protein>
    <submittedName>
        <fullName evidence="1">Uncharacterized protein</fullName>
    </submittedName>
</protein>
<reference evidence="1 2" key="1">
    <citation type="submission" date="2021-01" db="EMBL/GenBank/DDBJ databases">
        <title>Whole genome shotgun sequence of Catellatospora citrea NBRC 14495.</title>
        <authorList>
            <person name="Komaki H."/>
            <person name="Tamura T."/>
        </authorList>
    </citation>
    <scope>NUCLEOTIDE SEQUENCE [LARGE SCALE GENOMIC DNA]</scope>
    <source>
        <strain evidence="1 2">NBRC 14495</strain>
    </source>
</reference>
<organism evidence="1 2">
    <name type="scientific">Catellatospora citrea</name>
    <dbReference type="NCBI Taxonomy" id="53366"/>
    <lineage>
        <taxon>Bacteria</taxon>
        <taxon>Bacillati</taxon>
        <taxon>Actinomycetota</taxon>
        <taxon>Actinomycetes</taxon>
        <taxon>Micromonosporales</taxon>
        <taxon>Micromonosporaceae</taxon>
        <taxon>Catellatospora</taxon>
    </lineage>
</organism>